<accession>A0ACA9RWJ1</accession>
<reference evidence="1" key="1">
    <citation type="submission" date="2021-06" db="EMBL/GenBank/DDBJ databases">
        <authorList>
            <person name="Kallberg Y."/>
            <person name="Tangrot J."/>
            <person name="Rosling A."/>
        </authorList>
    </citation>
    <scope>NUCLEOTIDE SEQUENCE</scope>
    <source>
        <strain evidence="1">MA461A</strain>
    </source>
</reference>
<feature type="non-terminal residue" evidence="1">
    <location>
        <position position="40"/>
    </location>
</feature>
<evidence type="ECO:0000313" key="1">
    <source>
        <dbReference type="EMBL" id="CAG8812988.1"/>
    </source>
</evidence>
<organism evidence="1 2">
    <name type="scientific">Racocetra persica</name>
    <dbReference type="NCBI Taxonomy" id="160502"/>
    <lineage>
        <taxon>Eukaryota</taxon>
        <taxon>Fungi</taxon>
        <taxon>Fungi incertae sedis</taxon>
        <taxon>Mucoromycota</taxon>
        <taxon>Glomeromycotina</taxon>
        <taxon>Glomeromycetes</taxon>
        <taxon>Diversisporales</taxon>
        <taxon>Gigasporaceae</taxon>
        <taxon>Racocetra</taxon>
    </lineage>
</organism>
<dbReference type="EMBL" id="CAJVQC010074363">
    <property type="protein sequence ID" value="CAG8812988.1"/>
    <property type="molecule type" value="Genomic_DNA"/>
</dbReference>
<keyword evidence="2" id="KW-1185">Reference proteome</keyword>
<gene>
    <name evidence="1" type="ORF">RPERSI_LOCUS23658</name>
</gene>
<name>A0ACA9RWJ1_9GLOM</name>
<dbReference type="Proteomes" id="UP000789920">
    <property type="component" value="Unassembled WGS sequence"/>
</dbReference>
<evidence type="ECO:0000313" key="2">
    <source>
        <dbReference type="Proteomes" id="UP000789920"/>
    </source>
</evidence>
<protein>
    <submittedName>
        <fullName evidence="1">28093_t:CDS:1</fullName>
    </submittedName>
</protein>
<comment type="caution">
    <text evidence="1">The sequence shown here is derived from an EMBL/GenBank/DDBJ whole genome shotgun (WGS) entry which is preliminary data.</text>
</comment>
<sequence length="40" mass="4869">MSAQNIESYNIHEESSWCFHYIKSKTNAEFTRLYKDKLQK</sequence>
<proteinExistence type="predicted"/>